<feature type="non-terminal residue" evidence="2">
    <location>
        <position position="1"/>
    </location>
</feature>
<sequence>QLQYHPNAKYISIIGQSLGGLVARRLSYLLYQNGIIPNTLQPISFVTVATPHLGSRHHGRMIFGLPLMNLGCFVARICAGMTGQELFLLDGEDPLLIRMTDDDHLEALRLFHRRLAYACSRYDMSVAFPTAAICRYNPYRAAIFKGTDALLMEVDINDQNQAGLGCDLDESEELMRTRLDPLGWRRCVYTPSRPIVGHLDILVTNPSRTKFGGIVVDDIVRHLIINK</sequence>
<gene>
    <name evidence="2" type="ORF">BVRB_028250</name>
</gene>
<evidence type="ECO:0000313" key="2">
    <source>
        <dbReference type="EMBL" id="KMS93759.1"/>
    </source>
</evidence>
<dbReference type="PANTHER" id="PTHR12482:SF62">
    <property type="entry name" value="LIPASE ROG1-RELATED"/>
    <property type="match status" value="1"/>
</dbReference>
<dbReference type="OrthoDB" id="273452at2759"/>
<keyword evidence="3" id="KW-1185">Reference proteome</keyword>
<proteinExistence type="predicted"/>
<dbReference type="Pfam" id="PF05057">
    <property type="entry name" value="DUF676"/>
    <property type="match status" value="1"/>
</dbReference>
<dbReference type="InterPro" id="IPR007751">
    <property type="entry name" value="DUF676_lipase-like"/>
</dbReference>
<dbReference type="Gene3D" id="3.40.50.1820">
    <property type="entry name" value="alpha/beta hydrolase"/>
    <property type="match status" value="1"/>
</dbReference>
<reference evidence="2 3" key="1">
    <citation type="journal article" date="2014" name="Nature">
        <title>The genome of the recently domesticated crop plant sugar beet (Beta vulgaris).</title>
        <authorList>
            <person name="Dohm J.C."/>
            <person name="Minoche A.E."/>
            <person name="Holtgrawe D."/>
            <person name="Capella-Gutierrez S."/>
            <person name="Zakrzewski F."/>
            <person name="Tafer H."/>
            <person name="Rupp O."/>
            <person name="Sorensen T.R."/>
            <person name="Stracke R."/>
            <person name="Reinhardt R."/>
            <person name="Goesmann A."/>
            <person name="Kraft T."/>
            <person name="Schulz B."/>
            <person name="Stadler P.F."/>
            <person name="Schmidt T."/>
            <person name="Gabaldon T."/>
            <person name="Lehrach H."/>
            <person name="Weisshaar B."/>
            <person name="Himmelbauer H."/>
        </authorList>
    </citation>
    <scope>NUCLEOTIDE SEQUENCE [LARGE SCALE GENOMIC DNA]</scope>
    <source>
        <tissue evidence="2">Taproot</tissue>
    </source>
</reference>
<dbReference type="InterPro" id="IPR029058">
    <property type="entry name" value="AB_hydrolase_fold"/>
</dbReference>
<organism evidence="2 3">
    <name type="scientific">Beta vulgaris subsp. vulgaris</name>
    <name type="common">Beet</name>
    <dbReference type="NCBI Taxonomy" id="3555"/>
    <lineage>
        <taxon>Eukaryota</taxon>
        <taxon>Viridiplantae</taxon>
        <taxon>Streptophyta</taxon>
        <taxon>Embryophyta</taxon>
        <taxon>Tracheophyta</taxon>
        <taxon>Spermatophyta</taxon>
        <taxon>Magnoliopsida</taxon>
        <taxon>eudicotyledons</taxon>
        <taxon>Gunneridae</taxon>
        <taxon>Pentapetalae</taxon>
        <taxon>Caryophyllales</taxon>
        <taxon>Chenopodiaceae</taxon>
        <taxon>Betoideae</taxon>
        <taxon>Beta</taxon>
    </lineage>
</organism>
<feature type="domain" description="DUF676" evidence="1">
    <location>
        <begin position="9"/>
        <end position="130"/>
    </location>
</feature>
<dbReference type="EMBL" id="KQ099336">
    <property type="protein sequence ID" value="KMS93759.1"/>
    <property type="molecule type" value="Genomic_DNA"/>
</dbReference>
<dbReference type="PANTHER" id="PTHR12482">
    <property type="entry name" value="LIPASE ROG1-RELATED-RELATED"/>
    <property type="match status" value="1"/>
</dbReference>
<dbReference type="InterPro" id="IPR044294">
    <property type="entry name" value="Lipase-like"/>
</dbReference>
<dbReference type="SUPFAM" id="SSF53474">
    <property type="entry name" value="alpha/beta-Hydrolases"/>
    <property type="match status" value="1"/>
</dbReference>
<accession>A0A0J8AY43</accession>
<dbReference type="Proteomes" id="UP000035740">
    <property type="component" value="Unassembled WGS sequence"/>
</dbReference>
<dbReference type="Gramene" id="KMS93759">
    <property type="protein sequence ID" value="KMS93759"/>
    <property type="gene ID" value="BVRB_028250"/>
</dbReference>
<name>A0A0J8AY43_BETVV</name>
<evidence type="ECO:0000313" key="3">
    <source>
        <dbReference type="Proteomes" id="UP000035740"/>
    </source>
</evidence>
<protein>
    <recommendedName>
        <fullName evidence="1">DUF676 domain-containing protein</fullName>
    </recommendedName>
</protein>
<dbReference type="AlphaFoldDB" id="A0A0J8AY43"/>
<evidence type="ECO:0000259" key="1">
    <source>
        <dbReference type="Pfam" id="PF05057"/>
    </source>
</evidence>